<feature type="transmembrane region" description="Helical" evidence="1">
    <location>
        <begin position="318"/>
        <end position="339"/>
    </location>
</feature>
<dbReference type="STRING" id="1123272.SAMN02745824_2618"/>
<gene>
    <name evidence="2" type="ORF">SAMN02745824_2618</name>
</gene>
<dbReference type="Proteomes" id="UP000185192">
    <property type="component" value="Unassembled WGS sequence"/>
</dbReference>
<feature type="transmembrane region" description="Helical" evidence="1">
    <location>
        <begin position="351"/>
        <end position="375"/>
    </location>
</feature>
<sequence length="393" mass="42872">MKLALISLLQNNSEGNGPIGLHSLFDDKIVDHQIRLAKSFGAEKILLLSDNMPGALLQHVDMLQQNGDDIQIVRNGKDIAEIAGDEGDMLFLGDGILPSGDMSGVLAGNPSEMILVTENSDRFAAFERVDLEHRWLGVALLKTSRLREMQEIPDDWDFGSALLRTAVQAECHREVISESDVENGQLFALDDAGAIENYVTFQLRDQSGTPRNFVERFATWPLAMWTTRKLEAVPNSGQYLGIATILLGFFAAITAWFEWAIPALCLLIAGQVVMKQLEAMELMSVGRHRGADLGRLGLVAVPAVLLILTVRLSDPNALVPNSVIILALMLNLVVLKLLPKWPRFDVLRPDLALILIIILAGAVFGQIFSGIYAGLTLGSAFLAGWAISKSAKP</sequence>
<evidence type="ECO:0000313" key="2">
    <source>
        <dbReference type="EMBL" id="SIO00835.1"/>
    </source>
</evidence>
<name>A0A1N6FZV1_9SPHN</name>
<protein>
    <submittedName>
        <fullName evidence="2">Uncharacterized protein</fullName>
    </submittedName>
</protein>
<dbReference type="AlphaFoldDB" id="A0A1N6FZV1"/>
<proteinExistence type="predicted"/>
<dbReference type="RefSeq" id="WP_074205619.1">
    <property type="nucleotide sequence ID" value="NZ_FSQW01000002.1"/>
</dbReference>
<keyword evidence="1" id="KW-1133">Transmembrane helix</keyword>
<keyword evidence="1" id="KW-0472">Membrane</keyword>
<keyword evidence="3" id="KW-1185">Reference proteome</keyword>
<evidence type="ECO:0000313" key="3">
    <source>
        <dbReference type="Proteomes" id="UP000185192"/>
    </source>
</evidence>
<evidence type="ECO:0000256" key="1">
    <source>
        <dbReference type="SAM" id="Phobius"/>
    </source>
</evidence>
<feature type="transmembrane region" description="Helical" evidence="1">
    <location>
        <begin position="239"/>
        <end position="272"/>
    </location>
</feature>
<dbReference type="OrthoDB" id="8477220at2"/>
<keyword evidence="1" id="KW-0812">Transmembrane</keyword>
<organism evidence="2 3">
    <name type="scientific">Parasphingorhabdus marina DSM 22363</name>
    <dbReference type="NCBI Taxonomy" id="1123272"/>
    <lineage>
        <taxon>Bacteria</taxon>
        <taxon>Pseudomonadati</taxon>
        <taxon>Pseudomonadota</taxon>
        <taxon>Alphaproteobacteria</taxon>
        <taxon>Sphingomonadales</taxon>
        <taxon>Sphingomonadaceae</taxon>
        <taxon>Parasphingorhabdus</taxon>
    </lineage>
</organism>
<accession>A0A1N6FZV1</accession>
<feature type="transmembrane region" description="Helical" evidence="1">
    <location>
        <begin position="293"/>
        <end position="312"/>
    </location>
</feature>
<reference evidence="3" key="1">
    <citation type="submission" date="2016-11" db="EMBL/GenBank/DDBJ databases">
        <authorList>
            <person name="Varghese N."/>
            <person name="Submissions S."/>
        </authorList>
    </citation>
    <scope>NUCLEOTIDE SEQUENCE [LARGE SCALE GENOMIC DNA]</scope>
    <source>
        <strain evidence="3">DSM 22363</strain>
    </source>
</reference>
<dbReference type="EMBL" id="FSQW01000002">
    <property type="protein sequence ID" value="SIO00835.1"/>
    <property type="molecule type" value="Genomic_DNA"/>
</dbReference>